<dbReference type="GO" id="GO:0031416">
    <property type="term" value="C:NatB complex"/>
    <property type="evidence" value="ECO:0007669"/>
    <property type="project" value="TreeGrafter"/>
</dbReference>
<dbReference type="InterPro" id="IPR051646">
    <property type="entry name" value="NatB_acetyltransferase_subunit"/>
</dbReference>
<gene>
    <name evidence="4" type="ORF">M408DRAFT_151526</name>
</gene>
<evidence type="ECO:0000259" key="3">
    <source>
        <dbReference type="PROSITE" id="PS51186"/>
    </source>
</evidence>
<evidence type="ECO:0000313" key="5">
    <source>
        <dbReference type="Proteomes" id="UP000054097"/>
    </source>
</evidence>
<dbReference type="Pfam" id="PF00583">
    <property type="entry name" value="Acetyltransf_1"/>
    <property type="match status" value="1"/>
</dbReference>
<keyword evidence="1" id="KW-0808">Transferase</keyword>
<dbReference type="Gene3D" id="3.40.630.30">
    <property type="match status" value="1"/>
</dbReference>
<organism evidence="4 5">
    <name type="scientific">Serendipita vermifera MAFF 305830</name>
    <dbReference type="NCBI Taxonomy" id="933852"/>
    <lineage>
        <taxon>Eukaryota</taxon>
        <taxon>Fungi</taxon>
        <taxon>Dikarya</taxon>
        <taxon>Basidiomycota</taxon>
        <taxon>Agaricomycotina</taxon>
        <taxon>Agaricomycetes</taxon>
        <taxon>Sebacinales</taxon>
        <taxon>Serendipitaceae</taxon>
        <taxon>Serendipita</taxon>
    </lineage>
</organism>
<dbReference type="PANTHER" id="PTHR45910:SF1">
    <property type="entry name" value="N-ALPHA-ACETYLTRANSFERASE 20"/>
    <property type="match status" value="1"/>
</dbReference>
<dbReference type="SUPFAM" id="SSF55729">
    <property type="entry name" value="Acyl-CoA N-acyltransferases (Nat)"/>
    <property type="match status" value="1"/>
</dbReference>
<feature type="domain" description="N-acetyltransferase" evidence="3">
    <location>
        <begin position="2"/>
        <end position="160"/>
    </location>
</feature>
<keyword evidence="2" id="KW-0012">Acyltransferase</keyword>
<accession>A0A0C3BP75</accession>
<reference evidence="5" key="2">
    <citation type="submission" date="2015-01" db="EMBL/GenBank/DDBJ databases">
        <title>Evolutionary Origins and Diversification of the Mycorrhizal Mutualists.</title>
        <authorList>
            <consortium name="DOE Joint Genome Institute"/>
            <consortium name="Mycorrhizal Genomics Consortium"/>
            <person name="Kohler A."/>
            <person name="Kuo A."/>
            <person name="Nagy L.G."/>
            <person name="Floudas D."/>
            <person name="Copeland A."/>
            <person name="Barry K.W."/>
            <person name="Cichocki N."/>
            <person name="Veneault-Fourrey C."/>
            <person name="LaButti K."/>
            <person name="Lindquist E.A."/>
            <person name="Lipzen A."/>
            <person name="Lundell T."/>
            <person name="Morin E."/>
            <person name="Murat C."/>
            <person name="Riley R."/>
            <person name="Ohm R."/>
            <person name="Sun H."/>
            <person name="Tunlid A."/>
            <person name="Henrissat B."/>
            <person name="Grigoriev I.V."/>
            <person name="Hibbett D.S."/>
            <person name="Martin F."/>
        </authorList>
    </citation>
    <scope>NUCLEOTIDE SEQUENCE [LARGE SCALE GENOMIC DNA]</scope>
    <source>
        <strain evidence="5">MAFF 305830</strain>
    </source>
</reference>
<evidence type="ECO:0000313" key="4">
    <source>
        <dbReference type="EMBL" id="KIM33241.1"/>
    </source>
</evidence>
<evidence type="ECO:0000256" key="1">
    <source>
        <dbReference type="ARBA" id="ARBA00022679"/>
    </source>
</evidence>
<dbReference type="GO" id="GO:0004596">
    <property type="term" value="F:protein-N-terminal amino-acid acetyltransferase activity"/>
    <property type="evidence" value="ECO:0007669"/>
    <property type="project" value="TreeGrafter"/>
</dbReference>
<dbReference type="CDD" id="cd04301">
    <property type="entry name" value="NAT_SF"/>
    <property type="match status" value="1"/>
</dbReference>
<dbReference type="Proteomes" id="UP000054097">
    <property type="component" value="Unassembled WGS sequence"/>
</dbReference>
<dbReference type="OrthoDB" id="10264728at2759"/>
<dbReference type="EMBL" id="KN824278">
    <property type="protein sequence ID" value="KIM33241.1"/>
    <property type="molecule type" value="Genomic_DNA"/>
</dbReference>
<keyword evidence="5" id="KW-1185">Reference proteome</keyword>
<reference evidence="4 5" key="1">
    <citation type="submission" date="2014-04" db="EMBL/GenBank/DDBJ databases">
        <authorList>
            <consortium name="DOE Joint Genome Institute"/>
            <person name="Kuo A."/>
            <person name="Zuccaro A."/>
            <person name="Kohler A."/>
            <person name="Nagy L.G."/>
            <person name="Floudas D."/>
            <person name="Copeland A."/>
            <person name="Barry K.W."/>
            <person name="Cichocki N."/>
            <person name="Veneault-Fourrey C."/>
            <person name="LaButti K."/>
            <person name="Lindquist E.A."/>
            <person name="Lipzen A."/>
            <person name="Lundell T."/>
            <person name="Morin E."/>
            <person name="Murat C."/>
            <person name="Sun H."/>
            <person name="Tunlid A."/>
            <person name="Henrissat B."/>
            <person name="Grigoriev I.V."/>
            <person name="Hibbett D.S."/>
            <person name="Martin F."/>
            <person name="Nordberg H.P."/>
            <person name="Cantor M.N."/>
            <person name="Hua S.X."/>
        </authorList>
    </citation>
    <scope>NUCLEOTIDE SEQUENCE [LARGE SCALE GENOMIC DNA]</scope>
    <source>
        <strain evidence="4 5">MAFF 305830</strain>
    </source>
</reference>
<dbReference type="PANTHER" id="PTHR45910">
    <property type="entry name" value="N-ALPHA-ACETYLTRANSFERASE 20"/>
    <property type="match status" value="1"/>
</dbReference>
<evidence type="ECO:0000256" key="2">
    <source>
        <dbReference type="ARBA" id="ARBA00023315"/>
    </source>
</evidence>
<dbReference type="STRING" id="933852.A0A0C3BP75"/>
<sequence length="183" mass="20622">MSTLRPFRATDLLRFNNVNMDVWTETYGNAFYLNYLSKWPDLCCIEESPSGRMMGYIIGKAEGQGTNHHGHITALSIAPEYRRLSLARRLVSLLEDISDSVYHGFFVDLYVRPSNEMATGLYEGMGYSVFRVVKDYYGNLGPDSEGTASENAYDMRKPLSRDSHRKSVRANGRDVIVNAASVS</sequence>
<dbReference type="InterPro" id="IPR016181">
    <property type="entry name" value="Acyl_CoA_acyltransferase"/>
</dbReference>
<dbReference type="InterPro" id="IPR000182">
    <property type="entry name" value="GNAT_dom"/>
</dbReference>
<dbReference type="HOGENOM" id="CLU_013985_7_1_1"/>
<name>A0A0C3BP75_SERVB</name>
<protein>
    <recommendedName>
        <fullName evidence="3">N-acetyltransferase domain-containing protein</fullName>
    </recommendedName>
</protein>
<dbReference type="PROSITE" id="PS51186">
    <property type="entry name" value="GNAT"/>
    <property type="match status" value="1"/>
</dbReference>
<proteinExistence type="predicted"/>
<dbReference type="AlphaFoldDB" id="A0A0C3BP75"/>